<protein>
    <recommendedName>
        <fullName evidence="4">SipW-cognate class signal peptide</fullName>
    </recommendedName>
</protein>
<proteinExistence type="predicted"/>
<gene>
    <name evidence="2" type="ORF">GCM10011366_26340</name>
</gene>
<feature type="transmembrane region" description="Helical" evidence="1">
    <location>
        <begin position="24"/>
        <end position="46"/>
    </location>
</feature>
<feature type="transmembrane region" description="Helical" evidence="1">
    <location>
        <begin position="58"/>
        <end position="80"/>
    </location>
</feature>
<name>A0A917BSL5_9MICO</name>
<evidence type="ECO:0008006" key="4">
    <source>
        <dbReference type="Google" id="ProtNLM"/>
    </source>
</evidence>
<dbReference type="AlphaFoldDB" id="A0A917BSL5"/>
<dbReference type="EMBL" id="BMEM01000004">
    <property type="protein sequence ID" value="GGF57206.1"/>
    <property type="molecule type" value="Genomic_DNA"/>
</dbReference>
<comment type="caution">
    <text evidence="2">The sequence shown here is derived from an EMBL/GenBank/DDBJ whole genome shotgun (WGS) entry which is preliminary data.</text>
</comment>
<accession>A0A917BSL5</accession>
<keyword evidence="1" id="KW-0472">Membrane</keyword>
<keyword evidence="1" id="KW-1133">Transmembrane helix</keyword>
<evidence type="ECO:0000313" key="3">
    <source>
        <dbReference type="Proteomes" id="UP000605670"/>
    </source>
</evidence>
<evidence type="ECO:0000313" key="2">
    <source>
        <dbReference type="EMBL" id="GGF57206.1"/>
    </source>
</evidence>
<evidence type="ECO:0000256" key="1">
    <source>
        <dbReference type="SAM" id="Phobius"/>
    </source>
</evidence>
<reference evidence="2" key="1">
    <citation type="journal article" date="2014" name="Int. J. Syst. Evol. Microbiol.">
        <title>Complete genome sequence of Corynebacterium casei LMG S-19264T (=DSM 44701T), isolated from a smear-ripened cheese.</title>
        <authorList>
            <consortium name="US DOE Joint Genome Institute (JGI-PGF)"/>
            <person name="Walter F."/>
            <person name="Albersmeier A."/>
            <person name="Kalinowski J."/>
            <person name="Ruckert C."/>
        </authorList>
    </citation>
    <scope>NUCLEOTIDE SEQUENCE</scope>
    <source>
        <strain evidence="2">CGMCC 1.12160</strain>
    </source>
</reference>
<dbReference type="Proteomes" id="UP000605670">
    <property type="component" value="Unassembled WGS sequence"/>
</dbReference>
<keyword evidence="3" id="KW-1185">Reference proteome</keyword>
<dbReference type="RefSeq" id="WP_188431501.1">
    <property type="nucleotide sequence ID" value="NZ_BAABKH010000014.1"/>
</dbReference>
<reference evidence="2" key="2">
    <citation type="submission" date="2020-09" db="EMBL/GenBank/DDBJ databases">
        <authorList>
            <person name="Sun Q."/>
            <person name="Zhou Y."/>
        </authorList>
    </citation>
    <scope>NUCLEOTIDE SEQUENCE</scope>
    <source>
        <strain evidence="2">CGMCC 1.12160</strain>
    </source>
</reference>
<keyword evidence="1" id="KW-0812">Transmembrane</keyword>
<organism evidence="2 3">
    <name type="scientific">Ornithinimicrobium tianjinense</name>
    <dbReference type="NCBI Taxonomy" id="1195761"/>
    <lineage>
        <taxon>Bacteria</taxon>
        <taxon>Bacillati</taxon>
        <taxon>Actinomycetota</taxon>
        <taxon>Actinomycetes</taxon>
        <taxon>Micrococcales</taxon>
        <taxon>Ornithinimicrobiaceae</taxon>
        <taxon>Ornithinimicrobium</taxon>
    </lineage>
</organism>
<sequence length="87" mass="9135">MPSDLDPEQNPDLQLLPVRHRPDLVRFLVSGALLGAVLGGVIGYFGPDAANSSLVQEVVLLAAIGAIFVGLLAAVVYLVADRASRRV</sequence>